<dbReference type="GO" id="GO:0003824">
    <property type="term" value="F:catalytic activity"/>
    <property type="evidence" value="ECO:0007669"/>
    <property type="project" value="InterPro"/>
</dbReference>
<dbReference type="Proteomes" id="UP000235023">
    <property type="component" value="Unassembled WGS sequence"/>
</dbReference>
<reference evidence="4" key="1">
    <citation type="submission" date="2017-12" db="EMBL/GenBank/DDBJ databases">
        <authorList>
            <consortium name="DOE Joint Genome Institute"/>
            <person name="Mondo S.J."/>
            <person name="Kjaerbolling I."/>
            <person name="Vesth T.C."/>
            <person name="Frisvad J.C."/>
            <person name="Nybo J.L."/>
            <person name="Theobald S."/>
            <person name="Kuo A."/>
            <person name="Bowyer P."/>
            <person name="Matsuda Y."/>
            <person name="Lyhne E.K."/>
            <person name="Kogle M.E."/>
            <person name="Clum A."/>
            <person name="Lipzen A."/>
            <person name="Salamov A."/>
            <person name="Ngan C.Y."/>
            <person name="Daum C."/>
            <person name="Chiniquy J."/>
            <person name="Barry K."/>
            <person name="LaButti K."/>
            <person name="Haridas S."/>
            <person name="Simmons B.A."/>
            <person name="Magnuson J.K."/>
            <person name="Mortensen U.H."/>
            <person name="Larsen T.O."/>
            <person name="Grigoriev I.V."/>
            <person name="Baker S.E."/>
            <person name="Andersen M.R."/>
            <person name="Nordberg H.P."/>
            <person name="Cantor M.N."/>
            <person name="Hua S.X."/>
        </authorList>
    </citation>
    <scope>NUCLEOTIDE SEQUENCE [LARGE SCALE GENOMIC DNA]</scope>
    <source>
        <strain evidence="4">IBT 19404</strain>
    </source>
</reference>
<dbReference type="InterPro" id="IPR027417">
    <property type="entry name" value="P-loop_NTPase"/>
</dbReference>
<dbReference type="EMBL" id="KZ559496">
    <property type="protein sequence ID" value="PLN86801.1"/>
    <property type="molecule type" value="Genomic_DNA"/>
</dbReference>
<evidence type="ECO:0000256" key="1">
    <source>
        <dbReference type="ARBA" id="ARBA00022737"/>
    </source>
</evidence>
<organism evidence="3 4">
    <name type="scientific">Aspergillus taichungensis</name>
    <dbReference type="NCBI Taxonomy" id="482145"/>
    <lineage>
        <taxon>Eukaryota</taxon>
        <taxon>Fungi</taxon>
        <taxon>Dikarya</taxon>
        <taxon>Ascomycota</taxon>
        <taxon>Pezizomycotina</taxon>
        <taxon>Eurotiomycetes</taxon>
        <taxon>Eurotiomycetidae</taxon>
        <taxon>Eurotiales</taxon>
        <taxon>Aspergillaceae</taxon>
        <taxon>Aspergillus</taxon>
        <taxon>Aspergillus subgen. Circumdati</taxon>
    </lineage>
</organism>
<protein>
    <recommendedName>
        <fullName evidence="2">Nephrocystin 3-like N-terminal domain-containing protein</fullName>
    </recommendedName>
</protein>
<accession>A0A2J5I9R2</accession>
<feature type="domain" description="Nephrocystin 3-like N-terminal" evidence="2">
    <location>
        <begin position="249"/>
        <end position="423"/>
    </location>
</feature>
<name>A0A2J5I9R2_9EURO</name>
<evidence type="ECO:0000313" key="3">
    <source>
        <dbReference type="EMBL" id="PLN86801.1"/>
    </source>
</evidence>
<dbReference type="Pfam" id="PF24883">
    <property type="entry name" value="NPHP3_N"/>
    <property type="match status" value="1"/>
</dbReference>
<sequence>MKQTFAAIRVGLIVGIGGGVPSGPETDIRLGDVVVGTRVMEVDLGKIIGDGQLEHTGVPKFPDQILAKAVSHLRAKHVENSSRIPSVLQQKLEGYGYDRPNLPDRLFHAMYKHARPGENFIHYGAIASGSQLVRSSAFRDQVAGELKVICFEMEAAGLMDILPCLPIRGICDYSDSHKGEEWQKYAAATAAAYATELLQELPVTEAHREACRAGPKPAPSQEQRQRMLDSLKFKQIDARKTDIKKAHAETCRWFLDHPDYKAWLDLRQLTQHHGFLWISGKPGAGKSTIMKFAYSSMKRIRNKGAVIASFFFNARGDYLEKSIIGMYRSLLLQLLEGYPDLQRVLEDPDLVSSPSQNTSLSLNALKDLLCNAILALGQRSFTCFVDALDECDEQQVIDMIQYFEDLAKQSTVKEVHFRVCFSSLRFILEHQLGHTKDLEDYVESRLQVRDPMLITTLRPEILRKAAGVFMWVVLVVDILNEEYRRGAMFMRKKLSELPGGLSDLFKNMLQRDKENMEEFKLCIIWILCAERPLAPREFYHALWSGLSLQDPDQSEIPDASDRERYIISSSKGLADIATFRNYQSVQFIHESVRDFLIKDKGLYGLWPELGIDWKSPSHEILKQCCSFYMTHRAVRDSVSMLWEGDGSKCQAMTLNKYPFLKYARDFVFYHANAAAKTVPQDEFLSSFQVLNWIKINNLLESSQACEYSPLKYSPDTSLYYILAEQDSAELIRTRLKKDPNVHVVGGEYRYPLFAALASGKKDSFAALLNLPSRIQDGVDITDGIDFTDSFEVRHSTTPQRVGMSKSPVGCLV</sequence>
<dbReference type="PANTHER" id="PTHR10039">
    <property type="entry name" value="AMELOGENIN"/>
    <property type="match status" value="1"/>
</dbReference>
<dbReference type="PANTHER" id="PTHR10039:SF5">
    <property type="entry name" value="NACHT DOMAIN-CONTAINING PROTEIN"/>
    <property type="match status" value="1"/>
</dbReference>
<evidence type="ECO:0000313" key="4">
    <source>
        <dbReference type="Proteomes" id="UP000235023"/>
    </source>
</evidence>
<dbReference type="GO" id="GO:0009116">
    <property type="term" value="P:nucleoside metabolic process"/>
    <property type="evidence" value="ECO:0007669"/>
    <property type="project" value="InterPro"/>
</dbReference>
<gene>
    <name evidence="3" type="ORF">BDW42DRAFT_182208</name>
</gene>
<keyword evidence="1" id="KW-0677">Repeat</keyword>
<evidence type="ECO:0000259" key="2">
    <source>
        <dbReference type="Pfam" id="PF24883"/>
    </source>
</evidence>
<dbReference type="AlphaFoldDB" id="A0A2J5I9R2"/>
<keyword evidence="4" id="KW-1185">Reference proteome</keyword>
<dbReference type="SUPFAM" id="SSF52540">
    <property type="entry name" value="P-loop containing nucleoside triphosphate hydrolases"/>
    <property type="match status" value="1"/>
</dbReference>
<dbReference type="Gene3D" id="3.40.50.1580">
    <property type="entry name" value="Nucleoside phosphorylase domain"/>
    <property type="match status" value="1"/>
</dbReference>
<dbReference type="InterPro" id="IPR035994">
    <property type="entry name" value="Nucleoside_phosphorylase_sf"/>
</dbReference>
<dbReference type="SUPFAM" id="SSF53167">
    <property type="entry name" value="Purine and uridine phosphorylases"/>
    <property type="match status" value="1"/>
</dbReference>
<dbReference type="InterPro" id="IPR056884">
    <property type="entry name" value="NPHP3-like_N"/>
</dbReference>
<proteinExistence type="predicted"/>
<dbReference type="Gene3D" id="3.40.50.300">
    <property type="entry name" value="P-loop containing nucleotide triphosphate hydrolases"/>
    <property type="match status" value="1"/>
</dbReference>
<dbReference type="OrthoDB" id="194358at2759"/>